<evidence type="ECO:0000313" key="3">
    <source>
        <dbReference type="Proteomes" id="UP000683925"/>
    </source>
</evidence>
<keyword evidence="3" id="KW-1185">Reference proteome</keyword>
<organism evidence="2 3">
    <name type="scientific">Paramecium octaurelia</name>
    <dbReference type="NCBI Taxonomy" id="43137"/>
    <lineage>
        <taxon>Eukaryota</taxon>
        <taxon>Sar</taxon>
        <taxon>Alveolata</taxon>
        <taxon>Ciliophora</taxon>
        <taxon>Intramacronucleata</taxon>
        <taxon>Oligohymenophorea</taxon>
        <taxon>Peniculida</taxon>
        <taxon>Parameciidae</taxon>
        <taxon>Paramecium</taxon>
    </lineage>
</organism>
<dbReference type="EMBL" id="CAJJDP010000035">
    <property type="protein sequence ID" value="CAD8158139.1"/>
    <property type="molecule type" value="Genomic_DNA"/>
</dbReference>
<feature type="transmembrane region" description="Helical" evidence="1">
    <location>
        <begin position="136"/>
        <end position="153"/>
    </location>
</feature>
<keyword evidence="1" id="KW-1133">Transmembrane helix</keyword>
<feature type="transmembrane region" description="Helical" evidence="1">
    <location>
        <begin position="95"/>
        <end position="115"/>
    </location>
</feature>
<protein>
    <recommendedName>
        <fullName evidence="4">Transmembrane protein</fullName>
    </recommendedName>
</protein>
<dbReference type="AlphaFoldDB" id="A0A8S1U431"/>
<name>A0A8S1U431_PAROT</name>
<evidence type="ECO:0000256" key="1">
    <source>
        <dbReference type="SAM" id="Phobius"/>
    </source>
</evidence>
<reference evidence="2" key="1">
    <citation type="submission" date="2021-01" db="EMBL/GenBank/DDBJ databases">
        <authorList>
            <consortium name="Genoscope - CEA"/>
            <person name="William W."/>
        </authorList>
    </citation>
    <scope>NUCLEOTIDE SEQUENCE</scope>
</reference>
<accession>A0A8S1U431</accession>
<evidence type="ECO:0008006" key="4">
    <source>
        <dbReference type="Google" id="ProtNLM"/>
    </source>
</evidence>
<proteinExistence type="predicted"/>
<gene>
    <name evidence="2" type="ORF">POCTA_138.1.T0350035</name>
</gene>
<keyword evidence="1" id="KW-0812">Transmembrane</keyword>
<evidence type="ECO:0000313" key="2">
    <source>
        <dbReference type="EMBL" id="CAD8158139.1"/>
    </source>
</evidence>
<comment type="caution">
    <text evidence="2">The sequence shown here is derived from an EMBL/GenBank/DDBJ whole genome shotgun (WGS) entry which is preliminary data.</text>
</comment>
<sequence>MFRVLDKNNQRSVQKMNFLEELIQKLLDINQENFRYHQKIKIIIRVARQISMNLKKSCKKFSVQTIYSYFQNIRNIKSLTNKRTYFVNNLLSNSFGIHSIIQAFAIPSIFARYNIFTIKGLFLRMSNLKNTYLNRLLVLGIIYIYFCFIQNYSKVSYFIF</sequence>
<keyword evidence="1" id="KW-0472">Membrane</keyword>
<dbReference type="Proteomes" id="UP000683925">
    <property type="component" value="Unassembled WGS sequence"/>
</dbReference>